<proteinExistence type="predicted"/>
<evidence type="ECO:0000313" key="1">
    <source>
        <dbReference type="EMBL" id="KAK0170884.1"/>
    </source>
</evidence>
<reference evidence="1" key="1">
    <citation type="journal article" date="2023" name="bioRxiv">
        <title>Scaffold-level genome assemblies of two parasitoid biocontrol wasps reveal the parthenogenesis mechanism and an associated novel virus.</title>
        <authorList>
            <person name="Inwood S."/>
            <person name="Skelly J."/>
            <person name="Guhlin J."/>
            <person name="Harrop T."/>
            <person name="Goldson S."/>
            <person name="Dearden P."/>
        </authorList>
    </citation>
    <scope>NUCLEOTIDE SEQUENCE</scope>
    <source>
        <strain evidence="1">Irish</strain>
        <tissue evidence="1">Whole body</tissue>
    </source>
</reference>
<evidence type="ECO:0000313" key="2">
    <source>
        <dbReference type="Proteomes" id="UP001168990"/>
    </source>
</evidence>
<dbReference type="Proteomes" id="UP001168990">
    <property type="component" value="Unassembled WGS sequence"/>
</dbReference>
<keyword evidence="2" id="KW-1185">Reference proteome</keyword>
<comment type="caution">
    <text evidence="1">The sequence shown here is derived from an EMBL/GenBank/DDBJ whole genome shotgun (WGS) entry which is preliminary data.</text>
</comment>
<sequence>MSNVRYETQNLLDHYDPSAFSYGIYIDLVVGALCFDLTNMSQSDIRVERDATITITSYDCFVAPMLYEANDSTRPSVISIQ</sequence>
<reference evidence="1" key="2">
    <citation type="submission" date="2023-03" db="EMBL/GenBank/DDBJ databases">
        <authorList>
            <person name="Inwood S.N."/>
            <person name="Skelly J.G."/>
            <person name="Guhlin J."/>
            <person name="Harrop T.W.R."/>
            <person name="Goldson S.G."/>
            <person name="Dearden P.K."/>
        </authorList>
    </citation>
    <scope>NUCLEOTIDE SEQUENCE</scope>
    <source>
        <strain evidence="1">Irish</strain>
        <tissue evidence="1">Whole body</tissue>
    </source>
</reference>
<dbReference type="EMBL" id="JAQQBS010000003">
    <property type="protein sequence ID" value="KAK0170884.1"/>
    <property type="molecule type" value="Genomic_DNA"/>
</dbReference>
<accession>A0AA39FKB4</accession>
<dbReference type="AlphaFoldDB" id="A0AA39FKB4"/>
<protein>
    <submittedName>
        <fullName evidence="1">Uncharacterized protein</fullName>
    </submittedName>
</protein>
<gene>
    <name evidence="1" type="ORF">PV328_008675</name>
</gene>
<organism evidence="1 2">
    <name type="scientific">Microctonus aethiopoides</name>
    <dbReference type="NCBI Taxonomy" id="144406"/>
    <lineage>
        <taxon>Eukaryota</taxon>
        <taxon>Metazoa</taxon>
        <taxon>Ecdysozoa</taxon>
        <taxon>Arthropoda</taxon>
        <taxon>Hexapoda</taxon>
        <taxon>Insecta</taxon>
        <taxon>Pterygota</taxon>
        <taxon>Neoptera</taxon>
        <taxon>Endopterygota</taxon>
        <taxon>Hymenoptera</taxon>
        <taxon>Apocrita</taxon>
        <taxon>Ichneumonoidea</taxon>
        <taxon>Braconidae</taxon>
        <taxon>Euphorinae</taxon>
        <taxon>Microctonus</taxon>
    </lineage>
</organism>
<name>A0AA39FKB4_9HYME</name>